<organism evidence="10 11">
    <name type="scientific">Cyprinus carpio carpio</name>
    <dbReference type="NCBI Taxonomy" id="630221"/>
    <lineage>
        <taxon>Eukaryota</taxon>
        <taxon>Metazoa</taxon>
        <taxon>Chordata</taxon>
        <taxon>Craniata</taxon>
        <taxon>Vertebrata</taxon>
        <taxon>Euteleostomi</taxon>
        <taxon>Actinopterygii</taxon>
        <taxon>Neopterygii</taxon>
        <taxon>Teleostei</taxon>
        <taxon>Ostariophysi</taxon>
        <taxon>Cypriniformes</taxon>
        <taxon>Cyprinidae</taxon>
        <taxon>Cyprininae</taxon>
        <taxon>Cyprinus</taxon>
    </lineage>
</organism>
<dbReference type="Pfam" id="PF13445">
    <property type="entry name" value="zf-RING_UBOX"/>
    <property type="match status" value="1"/>
</dbReference>
<feature type="domain" description="B box-type" evidence="9">
    <location>
        <begin position="85"/>
        <end position="126"/>
    </location>
</feature>
<keyword evidence="5" id="KW-0862">Zinc</keyword>
<dbReference type="GO" id="GO:0008270">
    <property type="term" value="F:zinc ion binding"/>
    <property type="evidence" value="ECO:0007669"/>
    <property type="project" value="UniProtKB-KW"/>
</dbReference>
<keyword evidence="2" id="KW-0479">Metal-binding</keyword>
<dbReference type="InterPro" id="IPR025662">
    <property type="entry name" value="Sigma_54_int_dom_ATP-bd_1"/>
</dbReference>
<reference evidence="10" key="2">
    <citation type="submission" date="2025-09" db="UniProtKB">
        <authorList>
            <consortium name="Ensembl"/>
        </authorList>
    </citation>
    <scope>IDENTIFICATION</scope>
</reference>
<evidence type="ECO:0000256" key="3">
    <source>
        <dbReference type="ARBA" id="ARBA00022741"/>
    </source>
</evidence>
<dbReference type="Ensembl" id="ENSCCRT00000159361.1">
    <property type="protein sequence ID" value="ENSCCRP00000109727.1"/>
    <property type="gene ID" value="ENSCCRG00000042524.2"/>
</dbReference>
<dbReference type="SUPFAM" id="SSF52540">
    <property type="entry name" value="P-loop containing nucleoside triphosphate hydrolases"/>
    <property type="match status" value="1"/>
</dbReference>
<evidence type="ECO:0000256" key="4">
    <source>
        <dbReference type="ARBA" id="ARBA00022771"/>
    </source>
</evidence>
<evidence type="ECO:0000256" key="5">
    <source>
        <dbReference type="ARBA" id="ARBA00022833"/>
    </source>
</evidence>
<dbReference type="InterPro" id="IPR027417">
    <property type="entry name" value="P-loop_NTPase"/>
</dbReference>
<dbReference type="InterPro" id="IPR017907">
    <property type="entry name" value="Znf_RING_CS"/>
</dbReference>
<feature type="coiled-coil region" evidence="7">
    <location>
        <begin position="579"/>
        <end position="613"/>
    </location>
</feature>
<protein>
    <submittedName>
        <fullName evidence="10">Uncharacterized protein</fullName>
    </submittedName>
</protein>
<dbReference type="GeneTree" id="ENSGT00500000044904"/>
<dbReference type="InterPro" id="IPR000315">
    <property type="entry name" value="Znf_B-box"/>
</dbReference>
<feature type="coiled-coil region" evidence="7">
    <location>
        <begin position="440"/>
        <end position="488"/>
    </location>
</feature>
<dbReference type="Pfam" id="PF04548">
    <property type="entry name" value="AIG1"/>
    <property type="match status" value="1"/>
</dbReference>
<feature type="domain" description="RING-type" evidence="8">
    <location>
        <begin position="13"/>
        <end position="53"/>
    </location>
</feature>
<evidence type="ECO:0000256" key="2">
    <source>
        <dbReference type="ARBA" id="ARBA00022723"/>
    </source>
</evidence>
<dbReference type="SMART" id="SM00184">
    <property type="entry name" value="RING"/>
    <property type="match status" value="1"/>
</dbReference>
<dbReference type="Gene3D" id="3.30.40.10">
    <property type="entry name" value="Zinc/RING finger domain, C3HC4 (zinc finger)"/>
    <property type="match status" value="1"/>
</dbReference>
<evidence type="ECO:0000256" key="6">
    <source>
        <dbReference type="PROSITE-ProRule" id="PRU00024"/>
    </source>
</evidence>
<keyword evidence="11" id="KW-1185">Reference proteome</keyword>
<dbReference type="InterPro" id="IPR027370">
    <property type="entry name" value="Znf-RING_euk"/>
</dbReference>
<name>A0A9J7XPK9_CYPCA</name>
<evidence type="ECO:0000256" key="1">
    <source>
        <dbReference type="ARBA" id="ARBA00008535"/>
    </source>
</evidence>
<dbReference type="InterPro" id="IPR001841">
    <property type="entry name" value="Znf_RING"/>
</dbReference>
<evidence type="ECO:0000259" key="8">
    <source>
        <dbReference type="PROSITE" id="PS50089"/>
    </source>
</evidence>
<dbReference type="SUPFAM" id="SSF57845">
    <property type="entry name" value="B-box zinc-binding domain"/>
    <property type="match status" value="1"/>
</dbReference>
<dbReference type="AlphaFoldDB" id="A0A9J7XPK9"/>
<evidence type="ECO:0000313" key="11">
    <source>
        <dbReference type="Proteomes" id="UP001108240"/>
    </source>
</evidence>
<keyword evidence="7" id="KW-0175">Coiled coil</keyword>
<dbReference type="PANTHER" id="PTHR32046:SF11">
    <property type="entry name" value="IMMUNE-ASSOCIATED NUCLEOTIDE-BINDING PROTEIN 10-LIKE"/>
    <property type="match status" value="1"/>
</dbReference>
<dbReference type="SMART" id="SM00336">
    <property type="entry name" value="BBOX"/>
    <property type="match status" value="1"/>
</dbReference>
<sequence>MASLHVSAEELSCPVCCEIFKTPLLLSCSHSVCKECLHQFWRTKKTQECPVCRSRSSKPKPPVNLALQNLCESFLKERKESRSSGSKEICSLHSEKLKLFCLEDKQPVCVECVTSQQHISHAIRPINEAVPSNKEALYTSLMVFPKKIIESIKGMFVNTGQHNKNINNLIKKSILIEDGNPVQYRLQTSTDNLNQYEPYRKISFGERDNNKSHNTILLVGETGTGKTKLINVMINYILGVQREDKVWFEITDDQSDRTSVHNQTSIITVYEFYLQESPNDLTIIDTPGYGDMRGINLDQAIAVSFLSLSKSAEGIHEVDAVCLVIKATENRLSDRQIYIFDAVQSLFGNYITENIVLLFTHSTGAPPKNALTAVKEAKIKCAVNDKKQPVYFLFDNCQSDATEDENQKKIQKQSWDCSFSGMEQFFKFLNTIKPKSLQMTLDVLKNREQLEANISNLQSRVQMMELKQNELKQTQEAMEQNKKDVKENKNFEYEVEVPYKEKIDTDPAVAKTAMCCTVCKENCHYPGCWWVSDLSWCRVMRNNHCTVCTNKCHYSKHIKSAQIYVPNTKKEKRTYEDLKKKYDGKISDGESLVKKLEEELQGLEKEKIKLLKASFHRVKNLQMIALKSESLFILQHIDFLIEKLKEINEPEKAKKMENIKKRAGGEKLGAIGYITRFLKK</sequence>
<evidence type="ECO:0000259" key="9">
    <source>
        <dbReference type="PROSITE" id="PS50119"/>
    </source>
</evidence>
<keyword evidence="4 6" id="KW-0863">Zinc-finger</keyword>
<dbReference type="PROSITE" id="PS50119">
    <property type="entry name" value="ZF_BBOX"/>
    <property type="match status" value="1"/>
</dbReference>
<dbReference type="Proteomes" id="UP001108240">
    <property type="component" value="Unplaced"/>
</dbReference>
<dbReference type="PROSITE" id="PS00675">
    <property type="entry name" value="SIGMA54_INTERACT_1"/>
    <property type="match status" value="1"/>
</dbReference>
<dbReference type="PANTHER" id="PTHR32046">
    <property type="entry name" value="G DOMAIN-CONTAINING PROTEIN"/>
    <property type="match status" value="1"/>
</dbReference>
<reference evidence="10" key="1">
    <citation type="submission" date="2025-08" db="UniProtKB">
        <authorList>
            <consortium name="Ensembl"/>
        </authorList>
    </citation>
    <scope>IDENTIFICATION</scope>
</reference>
<dbReference type="PROSITE" id="PS00518">
    <property type="entry name" value="ZF_RING_1"/>
    <property type="match status" value="1"/>
</dbReference>
<dbReference type="Gene3D" id="3.40.50.300">
    <property type="entry name" value="P-loop containing nucleotide triphosphate hydrolases"/>
    <property type="match status" value="1"/>
</dbReference>
<keyword evidence="3" id="KW-0547">Nucleotide-binding</keyword>
<comment type="similarity">
    <text evidence="1">Belongs to the TRAFAC class TrmE-Era-EngA-EngB-Septin-like GTPase superfamily. AIG1/Toc34/Toc159-like paraseptin GTPase family. IAN subfamily.</text>
</comment>
<evidence type="ECO:0000256" key="7">
    <source>
        <dbReference type="SAM" id="Coils"/>
    </source>
</evidence>
<proteinExistence type="inferred from homology"/>
<dbReference type="SUPFAM" id="SSF57850">
    <property type="entry name" value="RING/U-box"/>
    <property type="match status" value="1"/>
</dbReference>
<dbReference type="Pfam" id="PF00643">
    <property type="entry name" value="zf-B_box"/>
    <property type="match status" value="1"/>
</dbReference>
<dbReference type="InterPro" id="IPR006703">
    <property type="entry name" value="G_AIG1"/>
</dbReference>
<dbReference type="Gene3D" id="3.30.160.60">
    <property type="entry name" value="Classic Zinc Finger"/>
    <property type="match status" value="1"/>
</dbReference>
<dbReference type="GO" id="GO:0005525">
    <property type="term" value="F:GTP binding"/>
    <property type="evidence" value="ECO:0007669"/>
    <property type="project" value="InterPro"/>
</dbReference>
<accession>A0A9J7XPK9</accession>
<dbReference type="PROSITE" id="PS50089">
    <property type="entry name" value="ZF_RING_2"/>
    <property type="match status" value="1"/>
</dbReference>
<evidence type="ECO:0000313" key="10">
    <source>
        <dbReference type="Ensembl" id="ENSCCRP00000109727.1"/>
    </source>
</evidence>
<dbReference type="InterPro" id="IPR013083">
    <property type="entry name" value="Znf_RING/FYVE/PHD"/>
</dbReference>